<keyword evidence="2" id="KW-0378">Hydrolase</keyword>
<name>A0AAX2H1B5_9FLAO</name>
<dbReference type="Proteomes" id="UP000215539">
    <property type="component" value="Chromosome 1"/>
</dbReference>
<evidence type="ECO:0000256" key="2">
    <source>
        <dbReference type="ARBA" id="ARBA00022801"/>
    </source>
</evidence>
<dbReference type="KEGG" id="chg:AXF12_09295"/>
<dbReference type="GO" id="GO:0006633">
    <property type="term" value="P:fatty acid biosynthetic process"/>
    <property type="evidence" value="ECO:0007669"/>
    <property type="project" value="InterPro"/>
</dbReference>
<keyword evidence="6" id="KW-1185">Reference proteome</keyword>
<dbReference type="AlphaFoldDB" id="A0AAX2H1B5"/>
<evidence type="ECO:0000313" key="4">
    <source>
        <dbReference type="EMBL" id="AMD85691.1"/>
    </source>
</evidence>
<evidence type="ECO:0000256" key="3">
    <source>
        <dbReference type="ARBA" id="ARBA00023098"/>
    </source>
</evidence>
<keyword evidence="1" id="KW-0444">Lipid biosynthesis</keyword>
<reference evidence="4 6" key="1">
    <citation type="submission" date="2016-02" db="EMBL/GenBank/DDBJ databases">
        <authorList>
            <person name="Holder M.E."/>
            <person name="Ajami N.J."/>
            <person name="Petrosino J.F."/>
        </authorList>
    </citation>
    <scope>NUCLEOTIDE SEQUENCE [LARGE SCALE GENOMIC DNA]</scope>
    <source>
        <strain evidence="4 6">CCUG 32990</strain>
    </source>
</reference>
<proteinExistence type="predicted"/>
<sequence>MNFLAHIYLSGDDDPLLTIGNCIGDTVRGNQYKEYPEALQRGILLHRRIDTFTDAHPVFRQSKRRLVPRFNHYAGVIVDIFYDYLLAKHFGEYSPISLHDFALRFYTSVQQNCQLLQPEAQHLLHYMLRDNWLERYATVEGITRTFHQMDARTDFKSGMQHAPEVLFAEEEAFEAEFRVFFEEVRGGVKLK</sequence>
<dbReference type="Proteomes" id="UP000065822">
    <property type="component" value="Chromosome"/>
</dbReference>
<dbReference type="GO" id="GO:0008770">
    <property type="term" value="F:[acyl-carrier-protein] phosphodiesterase activity"/>
    <property type="evidence" value="ECO:0007669"/>
    <property type="project" value="InterPro"/>
</dbReference>
<reference evidence="5 7" key="2">
    <citation type="submission" date="2017-06" db="EMBL/GenBank/DDBJ databases">
        <authorList>
            <consortium name="Pathogen Informatics"/>
        </authorList>
    </citation>
    <scope>NUCLEOTIDE SEQUENCE [LARGE SCALE GENOMIC DNA]</scope>
    <source>
        <strain evidence="5 7">NCTC12947</strain>
    </source>
</reference>
<dbReference type="RefSeq" id="WP_066430535.1">
    <property type="nucleotide sequence ID" value="NZ_CP014227.1"/>
</dbReference>
<keyword evidence="3" id="KW-0443">Lipid metabolism</keyword>
<evidence type="ECO:0000313" key="6">
    <source>
        <dbReference type="Proteomes" id="UP000065822"/>
    </source>
</evidence>
<dbReference type="EMBL" id="LT906449">
    <property type="protein sequence ID" value="SNV16384.1"/>
    <property type="molecule type" value="Genomic_DNA"/>
</dbReference>
<evidence type="ECO:0000256" key="1">
    <source>
        <dbReference type="ARBA" id="ARBA00022516"/>
    </source>
</evidence>
<protein>
    <submittedName>
        <fullName evidence="4">ACP phosphodiesterase</fullName>
    </submittedName>
    <submittedName>
        <fullName evidence="5">Acyl carrier protein phosphodiesterase</fullName>
    </submittedName>
</protein>
<evidence type="ECO:0000313" key="5">
    <source>
        <dbReference type="EMBL" id="SNV16384.1"/>
    </source>
</evidence>
<dbReference type="InterPro" id="IPR007431">
    <property type="entry name" value="ACP_PD"/>
</dbReference>
<dbReference type="EMBL" id="CP014227">
    <property type="protein sequence ID" value="AMD85691.1"/>
    <property type="molecule type" value="Genomic_DNA"/>
</dbReference>
<organism evidence="5 7">
    <name type="scientific">Capnocytophaga haemolytica</name>
    <dbReference type="NCBI Taxonomy" id="45243"/>
    <lineage>
        <taxon>Bacteria</taxon>
        <taxon>Pseudomonadati</taxon>
        <taxon>Bacteroidota</taxon>
        <taxon>Flavobacteriia</taxon>
        <taxon>Flavobacteriales</taxon>
        <taxon>Flavobacteriaceae</taxon>
        <taxon>Capnocytophaga</taxon>
    </lineage>
</organism>
<dbReference type="Pfam" id="PF04336">
    <property type="entry name" value="ACP_PD"/>
    <property type="match status" value="1"/>
</dbReference>
<evidence type="ECO:0000313" key="7">
    <source>
        <dbReference type="Proteomes" id="UP000215539"/>
    </source>
</evidence>
<accession>A0AAX2H1B5</accession>
<gene>
    <name evidence="4" type="ORF">AXF12_09295</name>
    <name evidence="5" type="ORF">SAMEA44541418_02301</name>
</gene>
<dbReference type="PANTHER" id="PTHR38764">
    <property type="entry name" value="ACYL CARRIER PROTEIN PHOSPHODIESTERASE"/>
    <property type="match status" value="1"/>
</dbReference>
<dbReference type="PANTHER" id="PTHR38764:SF1">
    <property type="entry name" value="ACYL CARRIER PROTEIN PHOSPHODIESTERASE"/>
    <property type="match status" value="1"/>
</dbReference>